<evidence type="ECO:0000313" key="5">
    <source>
        <dbReference type="EMBL" id="UWQ52349.1"/>
    </source>
</evidence>
<dbReference type="Gene3D" id="1.10.10.60">
    <property type="entry name" value="Homeodomain-like"/>
    <property type="match status" value="2"/>
</dbReference>
<dbReference type="InterPro" id="IPR050204">
    <property type="entry name" value="AraC_XylS_family_regulators"/>
</dbReference>
<dbReference type="Gene3D" id="3.40.50.880">
    <property type="match status" value="1"/>
</dbReference>
<evidence type="ECO:0000256" key="3">
    <source>
        <dbReference type="ARBA" id="ARBA00023163"/>
    </source>
</evidence>
<gene>
    <name evidence="5" type="ORF">K3721_09825</name>
</gene>
<feature type="domain" description="HTH araC/xylS-type" evidence="4">
    <location>
        <begin position="233"/>
        <end position="331"/>
    </location>
</feature>
<dbReference type="GO" id="GO:0003700">
    <property type="term" value="F:DNA-binding transcription factor activity"/>
    <property type="evidence" value="ECO:0007669"/>
    <property type="project" value="InterPro"/>
</dbReference>
<dbReference type="InterPro" id="IPR018062">
    <property type="entry name" value="HTH_AraC-typ_CS"/>
</dbReference>
<organism evidence="5 6">
    <name type="scientific">Leisingera caerulea</name>
    <name type="common">Phaeobacter caeruleus</name>
    <dbReference type="NCBI Taxonomy" id="506591"/>
    <lineage>
        <taxon>Bacteria</taxon>
        <taxon>Pseudomonadati</taxon>
        <taxon>Pseudomonadota</taxon>
        <taxon>Alphaproteobacteria</taxon>
        <taxon>Rhodobacterales</taxon>
        <taxon>Roseobacteraceae</taxon>
        <taxon>Leisingera</taxon>
    </lineage>
</organism>
<dbReference type="PANTHER" id="PTHR46796">
    <property type="entry name" value="HTH-TYPE TRANSCRIPTIONAL ACTIVATOR RHAS-RELATED"/>
    <property type="match status" value="1"/>
</dbReference>
<dbReference type="SMART" id="SM00342">
    <property type="entry name" value="HTH_ARAC"/>
    <property type="match status" value="1"/>
</dbReference>
<dbReference type="EMBL" id="CP081070">
    <property type="protein sequence ID" value="UWQ52349.1"/>
    <property type="molecule type" value="Genomic_DNA"/>
</dbReference>
<dbReference type="InterPro" id="IPR020449">
    <property type="entry name" value="Tscrpt_reg_AraC-type_HTH"/>
</dbReference>
<proteinExistence type="predicted"/>
<dbReference type="SUPFAM" id="SSF46689">
    <property type="entry name" value="Homeodomain-like"/>
    <property type="match status" value="2"/>
</dbReference>
<keyword evidence="1" id="KW-0805">Transcription regulation</keyword>
<dbReference type="KEGG" id="lcae:K3721_09825"/>
<accession>A0A9Q9HC04</accession>
<name>A0A9Q9HC04_LEICA</name>
<keyword evidence="3" id="KW-0804">Transcription</keyword>
<dbReference type="SUPFAM" id="SSF52317">
    <property type="entry name" value="Class I glutamine amidotransferase-like"/>
    <property type="match status" value="1"/>
</dbReference>
<evidence type="ECO:0000259" key="4">
    <source>
        <dbReference type="PROSITE" id="PS01124"/>
    </source>
</evidence>
<evidence type="ECO:0000256" key="2">
    <source>
        <dbReference type="ARBA" id="ARBA00023125"/>
    </source>
</evidence>
<sequence>MPGVSTARIGSCEPEAASAVSTHFAFLLLRSFSSLDLCAALDVLNEANQFDQTPRYSWSLFSEDGIAVLASNGLSMNVDGPMMPVTRRDTVIVLGGNEYVDASTLPVLAWLRSVSRKGSRIGAVGSAVFTLAKAGIVSNEPVTAHWRYRGAIAEHCPDLELEQNIFCIGEKSLTCAGGAATLDMMLQLITENSGSCIASWVADRLVCGSYRTGQEEQSVAEFLHTGERNAKLASAIGFMRSNLEEPIPVQEIAASVGISVRQLERLFKAFLSTSPKAFYRKLRLEHARRLLHQTSLPIIEVSIASGFSSQSHFSRLFRRHFGVSPHQDAAISLGNRSRNL</sequence>
<keyword evidence="2" id="KW-0238">DNA-binding</keyword>
<evidence type="ECO:0000256" key="1">
    <source>
        <dbReference type="ARBA" id="ARBA00023015"/>
    </source>
</evidence>
<dbReference type="InterPro" id="IPR009057">
    <property type="entry name" value="Homeodomain-like_sf"/>
</dbReference>
<evidence type="ECO:0000313" key="6">
    <source>
        <dbReference type="Proteomes" id="UP001058713"/>
    </source>
</evidence>
<dbReference type="Pfam" id="PF01965">
    <property type="entry name" value="DJ-1_PfpI"/>
    <property type="match status" value="1"/>
</dbReference>
<dbReference type="InterPro" id="IPR029062">
    <property type="entry name" value="Class_I_gatase-like"/>
</dbReference>
<dbReference type="RefSeq" id="WP_259970237.1">
    <property type="nucleotide sequence ID" value="NZ_CP081070.1"/>
</dbReference>
<dbReference type="GO" id="GO:0043565">
    <property type="term" value="F:sequence-specific DNA binding"/>
    <property type="evidence" value="ECO:0007669"/>
    <property type="project" value="InterPro"/>
</dbReference>
<reference evidence="5" key="1">
    <citation type="submission" date="2021-08" db="EMBL/GenBank/DDBJ databases">
        <authorList>
            <person name="Nwanade C."/>
            <person name="Wang M."/>
            <person name="Masoudi A."/>
            <person name="Yu Z."/>
            <person name="Liu J."/>
        </authorList>
    </citation>
    <scope>NUCLEOTIDE SEQUENCE</scope>
    <source>
        <strain evidence="5">S122</strain>
    </source>
</reference>
<dbReference type="InterPro" id="IPR002818">
    <property type="entry name" value="DJ-1/PfpI"/>
</dbReference>
<dbReference type="PRINTS" id="PR00032">
    <property type="entry name" value="HTHARAC"/>
</dbReference>
<dbReference type="AlphaFoldDB" id="A0A9Q9HC04"/>
<dbReference type="InterPro" id="IPR018060">
    <property type="entry name" value="HTH_AraC"/>
</dbReference>
<dbReference type="Proteomes" id="UP001058713">
    <property type="component" value="Chromosome"/>
</dbReference>
<dbReference type="CDD" id="cd03136">
    <property type="entry name" value="GATase1_AraC_ArgR_like"/>
    <property type="match status" value="1"/>
</dbReference>
<dbReference type="PROSITE" id="PS01124">
    <property type="entry name" value="HTH_ARAC_FAMILY_2"/>
    <property type="match status" value="1"/>
</dbReference>
<dbReference type="PROSITE" id="PS00041">
    <property type="entry name" value="HTH_ARAC_FAMILY_1"/>
    <property type="match status" value="1"/>
</dbReference>
<dbReference type="Pfam" id="PF12833">
    <property type="entry name" value="HTH_18"/>
    <property type="match status" value="1"/>
</dbReference>
<protein>
    <submittedName>
        <fullName evidence="5">GlxA family transcriptional regulator</fullName>
    </submittedName>
</protein>